<dbReference type="EMBL" id="CM037161">
    <property type="protein sequence ID" value="KAH7853391.1"/>
    <property type="molecule type" value="Genomic_DNA"/>
</dbReference>
<evidence type="ECO:0000313" key="1">
    <source>
        <dbReference type="EMBL" id="KAH7853391.1"/>
    </source>
</evidence>
<evidence type="ECO:0000313" key="2">
    <source>
        <dbReference type="Proteomes" id="UP000828048"/>
    </source>
</evidence>
<sequence length="360" mass="41493">MSATSNFVAMANQNAGNLGKILCPCKECRNVSHHSIESVYEHLVINGMDPTYTTWYHHGDHPNAIQKLREVEMSDAYNLYSAAYALDDEHVESLEERRDEEFAKSLEDVETPLYPGCLTYTELSAIVTLYKLKTDNGWADESFTGLLDKLHENAELENCPKCGSLRWKVDKRTKEIRKGILAKVLRYMPIIPRFQNMYRSLEMAENLKWHSTHGSNDGKMRHPVDSPTWKIINVDSPTWKIINDKWPSFLVDPRNLRLGLATDGFNPFSNLSSTYSCWPVTLVTYNLRPWLWMKRKNDLLTLLIPGPKQPGNYIDVYLQPLIEDLQELWSLGISVYDKSTDSIFNLRAILLWTMNDFPAL</sequence>
<organism evidence="1 2">
    <name type="scientific">Vaccinium darrowii</name>
    <dbReference type="NCBI Taxonomy" id="229202"/>
    <lineage>
        <taxon>Eukaryota</taxon>
        <taxon>Viridiplantae</taxon>
        <taxon>Streptophyta</taxon>
        <taxon>Embryophyta</taxon>
        <taxon>Tracheophyta</taxon>
        <taxon>Spermatophyta</taxon>
        <taxon>Magnoliopsida</taxon>
        <taxon>eudicotyledons</taxon>
        <taxon>Gunneridae</taxon>
        <taxon>Pentapetalae</taxon>
        <taxon>asterids</taxon>
        <taxon>Ericales</taxon>
        <taxon>Ericaceae</taxon>
        <taxon>Vaccinioideae</taxon>
        <taxon>Vaccinieae</taxon>
        <taxon>Vaccinium</taxon>
    </lineage>
</organism>
<protein>
    <submittedName>
        <fullName evidence="1">Uncharacterized protein</fullName>
    </submittedName>
</protein>
<dbReference type="Proteomes" id="UP000828048">
    <property type="component" value="Chromosome 11"/>
</dbReference>
<comment type="caution">
    <text evidence="1">The sequence shown here is derived from an EMBL/GenBank/DDBJ whole genome shotgun (WGS) entry which is preliminary data.</text>
</comment>
<keyword evidence="2" id="KW-1185">Reference proteome</keyword>
<proteinExistence type="predicted"/>
<reference evidence="1 2" key="1">
    <citation type="journal article" date="2021" name="Hortic Res">
        <title>High-quality reference genome and annotation aids understanding of berry development for evergreen blueberry (Vaccinium darrowii).</title>
        <authorList>
            <person name="Yu J."/>
            <person name="Hulse-Kemp A.M."/>
            <person name="Babiker E."/>
            <person name="Staton M."/>
        </authorList>
    </citation>
    <scope>NUCLEOTIDE SEQUENCE [LARGE SCALE GENOMIC DNA]</scope>
    <source>
        <strain evidence="2">cv. NJ 8807/NJ 8810</strain>
        <tissue evidence="1">Young leaf</tissue>
    </source>
</reference>
<gene>
    <name evidence="1" type="ORF">Vadar_001845</name>
</gene>
<accession>A0ACB7YIH8</accession>
<name>A0ACB7YIH8_9ERIC</name>